<dbReference type="RefSeq" id="WP_377966276.1">
    <property type="nucleotide sequence ID" value="NZ_JBHZOL010000087.1"/>
</dbReference>
<evidence type="ECO:0000256" key="1">
    <source>
        <dbReference type="SAM" id="Phobius"/>
    </source>
</evidence>
<keyword evidence="1" id="KW-0472">Membrane</keyword>
<organism evidence="2 3">
    <name type="scientific">Almyronema epifaneia S1</name>
    <dbReference type="NCBI Taxonomy" id="2991925"/>
    <lineage>
        <taxon>Bacteria</taxon>
        <taxon>Bacillati</taxon>
        <taxon>Cyanobacteriota</taxon>
        <taxon>Cyanophyceae</taxon>
        <taxon>Nodosilineales</taxon>
        <taxon>Nodosilineaceae</taxon>
        <taxon>Almyronema</taxon>
        <taxon>Almyronema epifaneia</taxon>
    </lineage>
</organism>
<keyword evidence="1" id="KW-0812">Transmembrane</keyword>
<dbReference type="EMBL" id="JBHZOL010000087">
    <property type="protein sequence ID" value="MFE4107502.1"/>
    <property type="molecule type" value="Genomic_DNA"/>
</dbReference>
<accession>A0ABW6II18</accession>
<comment type="caution">
    <text evidence="2">The sequence shown here is derived from an EMBL/GenBank/DDBJ whole genome shotgun (WGS) entry which is preliminary data.</text>
</comment>
<gene>
    <name evidence="2" type="ORF">ACFVKH_14510</name>
</gene>
<proteinExistence type="predicted"/>
<reference evidence="2 3" key="1">
    <citation type="submission" date="2024-10" db="EMBL/GenBank/DDBJ databases">
        <authorList>
            <person name="Ratan Roy A."/>
            <person name="Morales Sandoval P.H."/>
            <person name="De Los Santos Villalobos S."/>
            <person name="Chakraborty S."/>
            <person name="Mukherjee J."/>
        </authorList>
    </citation>
    <scope>NUCLEOTIDE SEQUENCE [LARGE SCALE GENOMIC DNA]</scope>
    <source>
        <strain evidence="2 3">S1</strain>
    </source>
</reference>
<dbReference type="Proteomes" id="UP001600165">
    <property type="component" value="Unassembled WGS sequence"/>
</dbReference>
<feature type="transmembrane region" description="Helical" evidence="1">
    <location>
        <begin position="42"/>
        <end position="64"/>
    </location>
</feature>
<keyword evidence="1" id="KW-1133">Transmembrane helix</keyword>
<evidence type="ECO:0000313" key="3">
    <source>
        <dbReference type="Proteomes" id="UP001600165"/>
    </source>
</evidence>
<protein>
    <submittedName>
        <fullName evidence="2">DUF1049 domain-containing protein</fullName>
    </submittedName>
</protein>
<keyword evidence="3" id="KW-1185">Reference proteome</keyword>
<name>A0ABW6II18_9CYAN</name>
<evidence type="ECO:0000313" key="2">
    <source>
        <dbReference type="EMBL" id="MFE4107502.1"/>
    </source>
</evidence>
<sequence>MIRLLTAVILAVWISAIAIIAAQNGTPVSLQFLALRSVELPLGIALAFCVAGGLVATALLLSLFERSAR</sequence>